<keyword evidence="2" id="KW-0378">Hydrolase</keyword>
<evidence type="ECO:0000313" key="4">
    <source>
        <dbReference type="EMBL" id="KKJ01701.1"/>
    </source>
</evidence>
<dbReference type="OrthoDB" id="9808367at2"/>
<comment type="caution">
    <text evidence="4">The sequence shown here is derived from an EMBL/GenBank/DDBJ whole genome shotgun (WGS) entry which is preliminary data.</text>
</comment>
<accession>A0A0M2PZ25</accession>
<evidence type="ECO:0000256" key="1">
    <source>
        <dbReference type="ARBA" id="ARBA00005947"/>
    </source>
</evidence>
<keyword evidence="5" id="KW-1185">Reference proteome</keyword>
<dbReference type="Proteomes" id="UP000034681">
    <property type="component" value="Unassembled WGS sequence"/>
</dbReference>
<sequence>MLLKSEFQPKLIYSPEYNINFFGVEKLHPFDSCKYGRSWNELFAIYGKQLQSLHILPSRSISHHELSTVHTKSYLELLSSSRYLAQALEMPPLALCPSRLIDKHILNPMRLATMGTLIAAKSAIKNGIGINLSGGYHHASEANGEGFCIYSDIGIAIASLRMEGTIQETDQVVIIDLDAHQGNGLERIFLNDQNVKIFDVYNAEIYPNDGWAKRGIDLDIPLKSGTSDRKYIELLQEYLPSYLDSITPIRLAFYNAGTDIYCKDPLGKLDISAQGVLSRDILVFKTLLELKIPFVMVLSGGYTKDSYLLIANSIRYLIDNTSGIPAP</sequence>
<dbReference type="GO" id="GO:0004407">
    <property type="term" value="F:histone deacetylase activity"/>
    <property type="evidence" value="ECO:0007669"/>
    <property type="project" value="InterPro"/>
</dbReference>
<dbReference type="Gene3D" id="3.40.800.20">
    <property type="entry name" value="Histone deacetylase domain"/>
    <property type="match status" value="1"/>
</dbReference>
<organism evidence="4 5">
    <name type="scientific">Prochlorothrix hollandica PCC 9006 = CALU 1027</name>
    <dbReference type="NCBI Taxonomy" id="317619"/>
    <lineage>
        <taxon>Bacteria</taxon>
        <taxon>Bacillati</taxon>
        <taxon>Cyanobacteriota</taxon>
        <taxon>Cyanophyceae</taxon>
        <taxon>Prochlorotrichales</taxon>
        <taxon>Prochlorotrichaceae</taxon>
        <taxon>Prochlorothrix</taxon>
    </lineage>
</organism>
<dbReference type="CDD" id="cd09993">
    <property type="entry name" value="HDAC_classIV"/>
    <property type="match status" value="1"/>
</dbReference>
<comment type="similarity">
    <text evidence="1">Belongs to the histone deacetylase family.</text>
</comment>
<dbReference type="InterPro" id="IPR044150">
    <property type="entry name" value="HDAC_classIV"/>
</dbReference>
<dbReference type="PANTHER" id="PTHR10625:SF23">
    <property type="entry name" value="HISTONE DEACETYLASE 11"/>
    <property type="match status" value="1"/>
</dbReference>
<dbReference type="InterPro" id="IPR023801">
    <property type="entry name" value="His_deacetylse_dom"/>
</dbReference>
<protein>
    <submittedName>
        <fullName evidence="4">Deacylase</fullName>
    </submittedName>
</protein>
<dbReference type="Pfam" id="PF00850">
    <property type="entry name" value="Hist_deacetyl"/>
    <property type="match status" value="1"/>
</dbReference>
<proteinExistence type="inferred from homology"/>
<evidence type="ECO:0000259" key="3">
    <source>
        <dbReference type="Pfam" id="PF00850"/>
    </source>
</evidence>
<feature type="domain" description="Histone deacetylase" evidence="3">
    <location>
        <begin position="28"/>
        <end position="307"/>
    </location>
</feature>
<dbReference type="STRING" id="317619.GCA_000332315_04088"/>
<reference evidence="4" key="1">
    <citation type="submission" date="2012-04" db="EMBL/GenBank/DDBJ databases">
        <authorList>
            <person name="Borisov I.G."/>
            <person name="Ivanikova N.V."/>
            <person name="Pinevich A.V."/>
        </authorList>
    </citation>
    <scope>NUCLEOTIDE SEQUENCE</scope>
    <source>
        <strain evidence="4">CALU 1027</strain>
    </source>
</reference>
<dbReference type="EMBL" id="AJTX02000002">
    <property type="protein sequence ID" value="KKJ01701.1"/>
    <property type="molecule type" value="Genomic_DNA"/>
</dbReference>
<dbReference type="InterPro" id="IPR037138">
    <property type="entry name" value="His_deacetylse_dom_sf"/>
</dbReference>
<dbReference type="PANTHER" id="PTHR10625">
    <property type="entry name" value="HISTONE DEACETYLASE HDAC1-RELATED"/>
    <property type="match status" value="1"/>
</dbReference>
<dbReference type="InterPro" id="IPR000286">
    <property type="entry name" value="HDACs"/>
</dbReference>
<evidence type="ECO:0000256" key="2">
    <source>
        <dbReference type="ARBA" id="ARBA00022801"/>
    </source>
</evidence>
<dbReference type="AlphaFoldDB" id="A0A0M2PZ25"/>
<dbReference type="PRINTS" id="PR01270">
    <property type="entry name" value="HDASUPER"/>
</dbReference>
<dbReference type="GO" id="GO:0040029">
    <property type="term" value="P:epigenetic regulation of gene expression"/>
    <property type="evidence" value="ECO:0007669"/>
    <property type="project" value="TreeGrafter"/>
</dbReference>
<name>A0A0M2PZ25_PROHO</name>
<dbReference type="InterPro" id="IPR023696">
    <property type="entry name" value="Ureohydrolase_dom_sf"/>
</dbReference>
<evidence type="ECO:0000313" key="5">
    <source>
        <dbReference type="Proteomes" id="UP000034681"/>
    </source>
</evidence>
<dbReference type="SUPFAM" id="SSF52768">
    <property type="entry name" value="Arginase/deacetylase"/>
    <property type="match status" value="1"/>
</dbReference>
<dbReference type="GO" id="GO:0016787">
    <property type="term" value="F:hydrolase activity"/>
    <property type="evidence" value="ECO:0007669"/>
    <property type="project" value="UniProtKB-KW"/>
</dbReference>
<gene>
    <name evidence="4" type="ORF">PROH_04045</name>
</gene>